<keyword evidence="3" id="KW-1185">Reference proteome</keyword>
<dbReference type="STRING" id="883112.HMPREF9707_01633"/>
<evidence type="ECO:0000259" key="1">
    <source>
        <dbReference type="Pfam" id="PF20277"/>
    </source>
</evidence>
<dbReference type="Proteomes" id="UP000005147">
    <property type="component" value="Unassembled WGS sequence"/>
</dbReference>
<proteinExistence type="predicted"/>
<evidence type="ECO:0000313" key="3">
    <source>
        <dbReference type="Proteomes" id="UP000005147"/>
    </source>
</evidence>
<dbReference type="AlphaFoldDB" id="K1LUB0"/>
<reference evidence="2 3" key="1">
    <citation type="submission" date="2012-07" db="EMBL/GenBank/DDBJ databases">
        <title>The Genome Sequence of Facklamia ignava CCUG 37419.</title>
        <authorList>
            <consortium name="The Broad Institute Genome Sequencing Platform"/>
            <person name="Earl A."/>
            <person name="Ward D."/>
            <person name="Feldgarden M."/>
            <person name="Gevers D."/>
            <person name="Huys G."/>
            <person name="Walker B."/>
            <person name="Young S.K."/>
            <person name="Zeng Q."/>
            <person name="Gargeya S."/>
            <person name="Fitzgerald M."/>
            <person name="Haas B."/>
            <person name="Abouelleil A."/>
            <person name="Alvarado L."/>
            <person name="Arachchi H.M."/>
            <person name="Berlin A.M."/>
            <person name="Chapman S.B."/>
            <person name="Goldberg J."/>
            <person name="Griggs A."/>
            <person name="Gujja S."/>
            <person name="Hansen M."/>
            <person name="Howarth C."/>
            <person name="Imamovic A."/>
            <person name="Larimer J."/>
            <person name="McCowen C."/>
            <person name="Montmayeur A."/>
            <person name="Murphy C."/>
            <person name="Neiman D."/>
            <person name="Pearson M."/>
            <person name="Priest M."/>
            <person name="Roberts A."/>
            <person name="Saif S."/>
            <person name="Shea T."/>
            <person name="Sisk P."/>
            <person name="Sykes S."/>
            <person name="Wortman J."/>
            <person name="Nusbaum C."/>
            <person name="Birren B."/>
        </authorList>
    </citation>
    <scope>NUCLEOTIDE SEQUENCE [LARGE SCALE GENOMIC DNA]</scope>
    <source>
        <strain evidence="2 3">CCUG 37419</strain>
    </source>
</reference>
<accession>K1LUB0</accession>
<name>K1LUB0_9LACT</name>
<dbReference type="PATRIC" id="fig|883112.3.peg.1630"/>
<protein>
    <recommendedName>
        <fullName evidence="1">ABC-three component systems C-terminal domain-containing protein</fullName>
    </recommendedName>
</protein>
<dbReference type="InterPro" id="IPR046921">
    <property type="entry name" value="ABC-3C_CTD11"/>
</dbReference>
<organism evidence="2 3">
    <name type="scientific">Falseniella ignava CCUG 37419</name>
    <dbReference type="NCBI Taxonomy" id="883112"/>
    <lineage>
        <taxon>Bacteria</taxon>
        <taxon>Bacillati</taxon>
        <taxon>Bacillota</taxon>
        <taxon>Bacilli</taxon>
        <taxon>Lactobacillales</taxon>
        <taxon>Aerococcaceae</taxon>
        <taxon>Falseniella</taxon>
    </lineage>
</organism>
<evidence type="ECO:0000313" key="2">
    <source>
        <dbReference type="EMBL" id="EKB53608.1"/>
    </source>
</evidence>
<dbReference type="RefSeq" id="WP_006702266.1">
    <property type="nucleotide sequence ID" value="NZ_JH932302.1"/>
</dbReference>
<feature type="domain" description="ABC-three component systems C-terminal" evidence="1">
    <location>
        <begin position="245"/>
        <end position="380"/>
    </location>
</feature>
<comment type="caution">
    <text evidence="2">The sequence shown here is derived from an EMBL/GenBank/DDBJ whole genome shotgun (WGS) entry which is preliminary data.</text>
</comment>
<dbReference type="HOGENOM" id="CLU_717185_0_0_9"/>
<dbReference type="EMBL" id="AGZE01000038">
    <property type="protein sequence ID" value="EKB53608.1"/>
    <property type="molecule type" value="Genomic_DNA"/>
</dbReference>
<sequence>MNQICLSSFLKISQKALQAPNLNQDVVNLLIGALIDRENIIDRNGSPVDITPAKVSGWFNKTKDVEQSIRDAVSFDDSVVERCKNWFGEIFIPTLNINLTEDFYSEMKSLVEQDEQISEQKRDQLLEKLNSEHYSSFLAELFLYCLSRSNTENRETVPTSDYYLLSECDSSCPTCGKRLTENIRNNSIKKYDVIQFDFLDPQNDKLCLCRDCADIYVGELSEEEQQEIIDIKEELIKNKQIKEVSNSVKLEKDILEVINNLSSIDLSSIHTDLTLNAVELKKKIHPENYMLIFDINTKVTSYYNTVRNIFSNLEGEGIIVFEKIASQVKLYYLNLEEENIDQSQIYEEVTDWIHNSSGGNSNRLACQIIAAFFVQNCEVFNEISE</sequence>
<dbReference type="eggNOG" id="ENOG502ZPCC">
    <property type="taxonomic scope" value="Bacteria"/>
</dbReference>
<gene>
    <name evidence="2" type="ORF">HMPREF9707_01633</name>
</gene>
<dbReference type="Pfam" id="PF20277">
    <property type="entry name" value="CTD11"/>
    <property type="match status" value="1"/>
</dbReference>